<evidence type="ECO:0000313" key="2">
    <source>
        <dbReference type="Proteomes" id="UP000076394"/>
    </source>
</evidence>
<dbReference type="Pfam" id="PF03692">
    <property type="entry name" value="CxxCxxCC"/>
    <property type="match status" value="1"/>
</dbReference>
<protein>
    <recommendedName>
        <fullName evidence="3">Zinc/iron-chelating domain-containing protein</fullName>
    </recommendedName>
</protein>
<evidence type="ECO:0008006" key="3">
    <source>
        <dbReference type="Google" id="ProtNLM"/>
    </source>
</evidence>
<reference evidence="1 2" key="1">
    <citation type="submission" date="2015-03" db="EMBL/GenBank/DDBJ databases">
        <title>Genomic characterization of Dehalococcoides mccartyi strain 11a5, an unusal plasmid-containing chloroethene dechlorinator.</title>
        <authorList>
            <person name="Zhao S."/>
            <person name="Ding C."/>
            <person name="He J."/>
        </authorList>
    </citation>
    <scope>NUCLEOTIDE SEQUENCE [LARGE SCALE GENOMIC DNA]</scope>
    <source>
        <strain evidence="1 2">11a5</strain>
    </source>
</reference>
<dbReference type="AlphaFoldDB" id="A0A142V8D1"/>
<organism evidence="1 2">
    <name type="scientific">Dehalococcoides mccartyi</name>
    <dbReference type="NCBI Taxonomy" id="61435"/>
    <lineage>
        <taxon>Bacteria</taxon>
        <taxon>Bacillati</taxon>
        <taxon>Chloroflexota</taxon>
        <taxon>Dehalococcoidia</taxon>
        <taxon>Dehalococcoidales</taxon>
        <taxon>Dehalococcoidaceae</taxon>
        <taxon>Dehalococcoides</taxon>
    </lineage>
</organism>
<dbReference type="PATRIC" id="fig|61435.8.peg.254"/>
<accession>A0A142V8D1</accession>
<name>A0A142V8D1_9CHLR</name>
<evidence type="ECO:0000313" key="1">
    <source>
        <dbReference type="EMBL" id="AMU86084.1"/>
    </source>
</evidence>
<sequence length="207" mass="24466">MKDPFISILNQKFNTDVMPRPEQSIWRRLATEYESHIVQESQRHFTAARVGINQCMRCGLCCYQYPCIPRPEEIEPIAKYLGLTILELINNYMVIDTADCKTYFLRWAKHREEDIIGKMIPPARTFDREYCIFYDKENKHCLIHPVRPQEAKIVKCWRANSGNDRSCWGITAWNSDHILYFLPDFSPHILEDNKYVPPKSSMLPSKY</sequence>
<dbReference type="RefSeq" id="WP_023651881.1">
    <property type="nucleotide sequence ID" value="NZ_CP011127.1"/>
</dbReference>
<proteinExistence type="predicted"/>
<dbReference type="Proteomes" id="UP000076394">
    <property type="component" value="Chromosome"/>
</dbReference>
<dbReference type="InterPro" id="IPR005358">
    <property type="entry name" value="Puta_zinc/iron-chelating_dom"/>
</dbReference>
<dbReference type="OrthoDB" id="9810361at2"/>
<dbReference type="EMBL" id="CP011127">
    <property type="protein sequence ID" value="AMU86084.1"/>
    <property type="molecule type" value="Genomic_DNA"/>
</dbReference>
<gene>
    <name evidence="1" type="ORF">Dm11a5_0254</name>
</gene>